<dbReference type="PANTHER" id="PTHR33336">
    <property type="entry name" value="QUINOL MONOOXYGENASE YGIN-RELATED"/>
    <property type="match status" value="1"/>
</dbReference>
<dbReference type="PROSITE" id="PS51725">
    <property type="entry name" value="ABM"/>
    <property type="match status" value="1"/>
</dbReference>
<name>A0ABU9UBB6_9SPIR</name>
<proteinExistence type="predicted"/>
<dbReference type="Pfam" id="PF03992">
    <property type="entry name" value="ABM"/>
    <property type="match status" value="1"/>
</dbReference>
<comment type="caution">
    <text evidence="2">The sequence shown here is derived from an EMBL/GenBank/DDBJ whole genome shotgun (WGS) entry which is preliminary data.</text>
</comment>
<keyword evidence="3" id="KW-1185">Reference proteome</keyword>
<protein>
    <submittedName>
        <fullName evidence="2">Quinol monooxygenase</fullName>
        <ecNumber evidence="2">1.-.-.-</ecNumber>
    </submittedName>
</protein>
<reference evidence="2 3" key="1">
    <citation type="submission" date="2024-03" db="EMBL/GenBank/DDBJ databases">
        <title>Ignisphaera cupida sp. nov., a hyperthermophilic hydrolytic archaeon from a hot spring of Kamchatka, and proposal of Ignisphaeraceae fam. nov.</title>
        <authorList>
            <person name="Podosokorskaya O.A."/>
            <person name="Elcheninov A.G."/>
            <person name="Maltseva A.I."/>
            <person name="Zayulina K.S."/>
            <person name="Novikov A."/>
            <person name="Merkel A.Y."/>
        </authorList>
    </citation>
    <scope>NUCLEOTIDE SEQUENCE [LARGE SCALE GENOMIC DNA]</scope>
    <source>
        <strain evidence="2 3">38H-sp</strain>
    </source>
</reference>
<dbReference type="InterPro" id="IPR011008">
    <property type="entry name" value="Dimeric_a/b-barrel"/>
</dbReference>
<dbReference type="GO" id="GO:0004497">
    <property type="term" value="F:monooxygenase activity"/>
    <property type="evidence" value="ECO:0007669"/>
    <property type="project" value="UniProtKB-KW"/>
</dbReference>
<sequence>MYVKLVKMQVIPGKEEEFETISKYNQENSIKEKDIVRFDLLRSKEEPGTYMFYEAYRTREAIEAHKETEHYKKWNTQTATLLARPREREEWTIIAPEKL</sequence>
<organism evidence="2 3">
    <name type="scientific">Rarispira pelagica</name>
    <dbReference type="NCBI Taxonomy" id="3141764"/>
    <lineage>
        <taxon>Bacteria</taxon>
        <taxon>Pseudomonadati</taxon>
        <taxon>Spirochaetota</taxon>
        <taxon>Spirochaetia</taxon>
        <taxon>Winmispirales</taxon>
        <taxon>Winmispiraceae</taxon>
        <taxon>Rarispira</taxon>
    </lineage>
</organism>
<dbReference type="EC" id="1.-.-.-" evidence="2"/>
<evidence type="ECO:0000313" key="2">
    <source>
        <dbReference type="EMBL" id="MEM5947964.1"/>
    </source>
</evidence>
<feature type="domain" description="ABM" evidence="1">
    <location>
        <begin position="2"/>
        <end position="90"/>
    </location>
</feature>
<dbReference type="EMBL" id="JBCHKQ010000002">
    <property type="protein sequence ID" value="MEM5947964.1"/>
    <property type="molecule type" value="Genomic_DNA"/>
</dbReference>
<dbReference type="SUPFAM" id="SSF54909">
    <property type="entry name" value="Dimeric alpha+beta barrel"/>
    <property type="match status" value="1"/>
</dbReference>
<dbReference type="RefSeq" id="WP_420069410.1">
    <property type="nucleotide sequence ID" value="NZ_JBCHKQ010000002.1"/>
</dbReference>
<keyword evidence="2" id="KW-0560">Oxidoreductase</keyword>
<dbReference type="PANTHER" id="PTHR33336:SF3">
    <property type="entry name" value="ABM DOMAIN-CONTAINING PROTEIN"/>
    <property type="match status" value="1"/>
</dbReference>
<evidence type="ECO:0000259" key="1">
    <source>
        <dbReference type="PROSITE" id="PS51725"/>
    </source>
</evidence>
<dbReference type="InterPro" id="IPR007138">
    <property type="entry name" value="ABM_dom"/>
</dbReference>
<dbReference type="Gene3D" id="3.30.70.100">
    <property type="match status" value="1"/>
</dbReference>
<dbReference type="InterPro" id="IPR050744">
    <property type="entry name" value="AI-2_Isomerase_LsrG"/>
</dbReference>
<accession>A0ABU9UBB6</accession>
<gene>
    <name evidence="2" type="ORF">WKV44_05360</name>
</gene>
<keyword evidence="2" id="KW-0503">Monooxygenase</keyword>
<evidence type="ECO:0000313" key="3">
    <source>
        <dbReference type="Proteomes" id="UP001466331"/>
    </source>
</evidence>
<dbReference type="Proteomes" id="UP001466331">
    <property type="component" value="Unassembled WGS sequence"/>
</dbReference>